<sequence length="40" mass="4259">MALSGTAITALTSTFTDTQPAPAGFFMAYREPVALKRLLV</sequence>
<organism evidence="1 2">
    <name type="scientific">Salmonella enterica subsp. enterica serovar Inverness str. R8-3668</name>
    <dbReference type="NCBI Taxonomy" id="913075"/>
    <lineage>
        <taxon>Bacteria</taxon>
        <taxon>Pseudomonadati</taxon>
        <taxon>Pseudomonadota</taxon>
        <taxon>Gammaproteobacteria</taxon>
        <taxon>Enterobacterales</taxon>
        <taxon>Enterobacteriaceae</taxon>
        <taxon>Salmonella</taxon>
    </lineage>
</organism>
<comment type="caution">
    <text evidence="1">The sequence shown here is derived from an EMBL/GenBank/DDBJ whole genome shotgun (WGS) entry which is preliminary data.</text>
</comment>
<gene>
    <name evidence="1" type="ORF">LTSEINV_6627</name>
</gene>
<dbReference type="PATRIC" id="fig|913075.3.peg.5213"/>
<dbReference type="EMBL" id="AFCO01002138">
    <property type="protein sequence ID" value="EHC46919.1"/>
    <property type="molecule type" value="Genomic_DNA"/>
</dbReference>
<evidence type="ECO:0000313" key="2">
    <source>
        <dbReference type="Proteomes" id="UP000003532"/>
    </source>
</evidence>
<accession>G5NMY0</accession>
<protein>
    <submittedName>
        <fullName evidence="1">Uncharacterized protein</fullName>
    </submittedName>
</protein>
<dbReference type="BioCyc" id="SENT913075:G120P-5166-MONOMER"/>
<evidence type="ECO:0000313" key="1">
    <source>
        <dbReference type="EMBL" id="EHC46919.1"/>
    </source>
</evidence>
<dbReference type="AlphaFoldDB" id="G5NMY0"/>
<reference evidence="1 2" key="1">
    <citation type="journal article" date="2011" name="BMC Genomics">
        <title>Genome sequencing reveals diversification of virulence factor content and possible host adaptation in distinct subpopulations of Salmonella enterica.</title>
        <authorList>
            <person name="den Bakker H.C."/>
            <person name="Moreno Switt A.I."/>
            <person name="Govoni G."/>
            <person name="Cummings C.A."/>
            <person name="Ranieri M.L."/>
            <person name="Degoricija L."/>
            <person name="Hoelzer K."/>
            <person name="Rodriguez-Rivera L.D."/>
            <person name="Brown S."/>
            <person name="Bolchacova E."/>
            <person name="Furtado M.R."/>
            <person name="Wiedmann M."/>
        </authorList>
    </citation>
    <scope>NUCLEOTIDE SEQUENCE [LARGE SCALE GENOMIC DNA]</scope>
    <source>
        <strain evidence="1 2">R8-3668</strain>
    </source>
</reference>
<proteinExistence type="predicted"/>
<name>G5NMY0_SALET</name>
<dbReference type="Proteomes" id="UP000003532">
    <property type="component" value="Unassembled WGS sequence"/>
</dbReference>